<dbReference type="Pfam" id="PF00072">
    <property type="entry name" value="Response_reg"/>
    <property type="match status" value="1"/>
</dbReference>
<proteinExistence type="predicted"/>
<dbReference type="InterPro" id="IPR005467">
    <property type="entry name" value="His_kinase_dom"/>
</dbReference>
<dbReference type="SMART" id="SM00387">
    <property type="entry name" value="HATPase_c"/>
    <property type="match status" value="1"/>
</dbReference>
<dbReference type="Pfam" id="PF02518">
    <property type="entry name" value="HATPase_c"/>
    <property type="match status" value="1"/>
</dbReference>
<evidence type="ECO:0000313" key="16">
    <source>
        <dbReference type="Proteomes" id="UP001320119"/>
    </source>
</evidence>
<evidence type="ECO:0000256" key="6">
    <source>
        <dbReference type="ARBA" id="ARBA00022777"/>
    </source>
</evidence>
<protein>
    <recommendedName>
        <fullName evidence="3">Chemotaxis protein CheA</fullName>
        <ecNumber evidence="2">2.7.13.3</ecNumber>
    </recommendedName>
</protein>
<dbReference type="Gene3D" id="2.30.30.40">
    <property type="entry name" value="SH3 Domains"/>
    <property type="match status" value="1"/>
</dbReference>
<sequence length="1176" mass="126885">MAYDSLSADQQELLDLLRNEIADYVGSEPEYLWSDHCIWSEHFQYVGGQLEHLSRAVQMVGLAGLAISCDYLVKTFYELAALKLPPPEPVQVAVSRWPIVFLGYLQGVLAKGITASGAQELITYLTGPDWPMPLSAEDRQSLLAAFAASDVIVDEHENLYPQAVSDEDASLAAPDDVRPELLDGLITELPAQSESFSASIEHYIRTGDGSYLLTAQRVAHTIKGAGNVVGIHGIANLMHYCEDLLEVHQKGASAGDGFADLLLDAADCLANISDYLQGFAPAPDNVGALLEQLLQVLRGDASLSEPEMPESMAPPLLRESVEPLVNKRGAVVELEDELSNEALGFGDVDLTILDISPEADMAVKDEQAPCAGSVDFDEGAGVAGVVDVHENIDFQESFEGAALTKQPNERLEILPAENTAANEMDIVLAEDIAIDRQAIDELLVDDAELFAVLEDSADDSSLSDIDALLDEVDIDDVGLDALFGDELLDIEALASQAVEEHSGDNIAAQNEDSIAEQLVPSDEASAADVDIQAQDISSSLEPKIQPQFTGENKSANEEEDSKPQFNLTISDDKATDLLRVAGEIQIANTQILSRAGAAQGVIESVLRFQNQLLELAEDLDKRLAREGAMSVAAGISGESEMDPLELERYNELHSFASRLQEVTTDAKEAVKDVDQSLLELKGIVTDQRQMGFEMQNQVLGIRMLPASVLTSRFSRAVRQAARLTKKSAVLAVEGDDVMVDSRVLHTIADPILHLLRNAVDHGLETTAAAREANNKSAEGVVTLSFERVGESVRICVKDDGQGIDYAAIEKLAIDRGLIAPDHDHSSAELQRVILTPGFSTRAQATQTSGRGIGLDVVNDQVRQLKGTLTMSSDQGAGTEFEILVPMSVMSAHLLMVSCEEQLLGLISRGLQQIIYLQAGDIQQNDQGEYFYLLQDDEVPVLALNVIAGFASEANISACTALLITSKAGGELCGIAVEQIRASEEHVIKPLGRLTYKPIGVTGAAILGSGSIAAVMDVHDLPALRFTKEELLHWQERTVTAQRAQQLVRKPIALVVDDSLSARRALAQFMADLGYEVVTAKDGFEAIAQIDNIVPTVALIDLEMPRMNGLELAAHMRSQSRYSAVPIAMITSRTTARHKLLAENAGVDIYLNKPWSDDELITALTQLMPDMAQAASA</sequence>
<comment type="catalytic activity">
    <reaction evidence="1">
        <text>ATP + protein L-histidine = ADP + protein N-phospho-L-histidine.</text>
        <dbReference type="EC" id="2.7.13.3"/>
    </reaction>
</comment>
<keyword evidence="5" id="KW-0808">Transferase</keyword>
<dbReference type="FunFam" id="3.30.565.10:FF:000016">
    <property type="entry name" value="Chemotaxis protein CheA, putative"/>
    <property type="match status" value="1"/>
</dbReference>
<dbReference type="InterPro" id="IPR036061">
    <property type="entry name" value="CheW-like_dom_sf"/>
</dbReference>
<evidence type="ECO:0000256" key="4">
    <source>
        <dbReference type="ARBA" id="ARBA00022553"/>
    </source>
</evidence>
<evidence type="ECO:0000259" key="13">
    <source>
        <dbReference type="PROSITE" id="PS50110"/>
    </source>
</evidence>
<dbReference type="PANTHER" id="PTHR43395">
    <property type="entry name" value="SENSOR HISTIDINE KINASE CHEA"/>
    <property type="match status" value="1"/>
</dbReference>
<evidence type="ECO:0000259" key="12">
    <source>
        <dbReference type="PROSITE" id="PS50109"/>
    </source>
</evidence>
<dbReference type="SUPFAM" id="SSF47226">
    <property type="entry name" value="Histidine-containing phosphotransfer domain, HPT domain"/>
    <property type="match status" value="1"/>
</dbReference>
<feature type="compositionally biased region" description="Polar residues" evidence="11">
    <location>
        <begin position="540"/>
        <end position="553"/>
    </location>
</feature>
<reference evidence="15 16" key="1">
    <citation type="journal article" date="2022" name="IScience">
        <title>An ultrasensitive nanofiber-based assay for enzymatic hydrolysis and deep-sea microbial degradation of cellulose.</title>
        <authorList>
            <person name="Tsudome M."/>
            <person name="Tachioka M."/>
            <person name="Miyazaki M."/>
            <person name="Uchimura K."/>
            <person name="Tsuda M."/>
            <person name="Takaki Y."/>
            <person name="Deguchi S."/>
        </authorList>
    </citation>
    <scope>NUCLEOTIDE SEQUENCE [LARGE SCALE GENOMIC DNA]</scope>
    <source>
        <strain evidence="15 16">GE09</strain>
    </source>
</reference>
<dbReference type="RefSeq" id="WP_236982689.1">
    <property type="nucleotide sequence ID" value="NZ_AP023086.1"/>
</dbReference>
<dbReference type="InterPro" id="IPR036641">
    <property type="entry name" value="HPT_dom_sf"/>
</dbReference>
<dbReference type="Pfam" id="PF01584">
    <property type="entry name" value="CheW"/>
    <property type="match status" value="1"/>
</dbReference>
<name>A0AAN1WIS6_9GAMM</name>
<evidence type="ECO:0000256" key="2">
    <source>
        <dbReference type="ARBA" id="ARBA00012438"/>
    </source>
</evidence>
<evidence type="ECO:0000256" key="9">
    <source>
        <dbReference type="PROSITE-ProRule" id="PRU00110"/>
    </source>
</evidence>
<evidence type="ECO:0000256" key="3">
    <source>
        <dbReference type="ARBA" id="ARBA00021495"/>
    </source>
</evidence>
<dbReference type="PROSITE" id="PS50109">
    <property type="entry name" value="HIS_KIN"/>
    <property type="match status" value="1"/>
</dbReference>
<dbReference type="Gene3D" id="3.30.565.10">
    <property type="entry name" value="Histidine kinase-like ATPase, C-terminal domain"/>
    <property type="match status" value="1"/>
</dbReference>
<dbReference type="InterPro" id="IPR011006">
    <property type="entry name" value="CheY-like_superfamily"/>
</dbReference>
<dbReference type="SUPFAM" id="SSF55874">
    <property type="entry name" value="ATPase domain of HSP90 chaperone/DNA topoisomerase II/histidine kinase"/>
    <property type="match status" value="1"/>
</dbReference>
<feature type="region of interest" description="Disordered" evidence="11">
    <location>
        <begin position="540"/>
        <end position="564"/>
    </location>
</feature>
<dbReference type="InterPro" id="IPR001789">
    <property type="entry name" value="Sig_transdc_resp-reg_receiver"/>
</dbReference>
<dbReference type="SMART" id="SM00260">
    <property type="entry name" value="CheW"/>
    <property type="match status" value="1"/>
</dbReference>
<dbReference type="EC" id="2.7.13.3" evidence="2"/>
<dbReference type="InterPro" id="IPR003594">
    <property type="entry name" value="HATPase_dom"/>
</dbReference>
<feature type="domain" description="Histidine kinase" evidence="12">
    <location>
        <begin position="643"/>
        <end position="888"/>
    </location>
</feature>
<dbReference type="SMART" id="SM00448">
    <property type="entry name" value="REC"/>
    <property type="match status" value="1"/>
</dbReference>
<dbReference type="PROSITE" id="PS50110">
    <property type="entry name" value="RESPONSE_REGULATORY"/>
    <property type="match status" value="1"/>
</dbReference>
<dbReference type="InterPro" id="IPR002545">
    <property type="entry name" value="CheW-lke_dom"/>
</dbReference>
<dbReference type="Gene3D" id="1.20.120.160">
    <property type="entry name" value="HPT domain"/>
    <property type="match status" value="1"/>
</dbReference>
<evidence type="ECO:0000313" key="15">
    <source>
        <dbReference type="EMBL" id="BCD98391.1"/>
    </source>
</evidence>
<evidence type="ECO:0000256" key="1">
    <source>
        <dbReference type="ARBA" id="ARBA00000085"/>
    </source>
</evidence>
<evidence type="ECO:0000256" key="8">
    <source>
        <dbReference type="ARBA" id="ARBA00035100"/>
    </source>
</evidence>
<evidence type="ECO:0000256" key="11">
    <source>
        <dbReference type="SAM" id="MobiDB-lite"/>
    </source>
</evidence>
<dbReference type="CDD" id="cd00156">
    <property type="entry name" value="REC"/>
    <property type="match status" value="1"/>
</dbReference>
<dbReference type="GO" id="GO:0006935">
    <property type="term" value="P:chemotaxis"/>
    <property type="evidence" value="ECO:0007669"/>
    <property type="project" value="InterPro"/>
</dbReference>
<dbReference type="GO" id="GO:0000155">
    <property type="term" value="F:phosphorelay sensor kinase activity"/>
    <property type="evidence" value="ECO:0007669"/>
    <property type="project" value="UniProtKB-ARBA"/>
</dbReference>
<dbReference type="PRINTS" id="PR00344">
    <property type="entry name" value="BCTRLSENSOR"/>
</dbReference>
<dbReference type="CDD" id="cd00088">
    <property type="entry name" value="HPT"/>
    <property type="match status" value="1"/>
</dbReference>
<dbReference type="AlphaFoldDB" id="A0AAN1WIS6"/>
<gene>
    <name evidence="15" type="ORF">MARGE09_P2592</name>
</gene>
<evidence type="ECO:0000259" key="14">
    <source>
        <dbReference type="PROSITE" id="PS50894"/>
    </source>
</evidence>
<feature type="modified residue" description="4-aspartylphosphate" evidence="10">
    <location>
        <position position="1100"/>
    </location>
</feature>
<dbReference type="SUPFAM" id="SSF52172">
    <property type="entry name" value="CheY-like"/>
    <property type="match status" value="1"/>
</dbReference>
<evidence type="ECO:0000256" key="7">
    <source>
        <dbReference type="ARBA" id="ARBA00023012"/>
    </source>
</evidence>
<accession>A0AAN1WIS6</accession>
<dbReference type="Proteomes" id="UP001320119">
    <property type="component" value="Chromosome"/>
</dbReference>
<dbReference type="PROSITE" id="PS50894">
    <property type="entry name" value="HPT"/>
    <property type="match status" value="1"/>
</dbReference>
<dbReference type="Pfam" id="PF01627">
    <property type="entry name" value="Hpt"/>
    <property type="match status" value="1"/>
</dbReference>
<dbReference type="PANTHER" id="PTHR43395:SF1">
    <property type="entry name" value="CHEMOTAXIS PROTEIN CHEA"/>
    <property type="match status" value="1"/>
</dbReference>
<feature type="domain" description="HPt" evidence="14">
    <location>
        <begin position="178"/>
        <end position="279"/>
    </location>
</feature>
<dbReference type="EMBL" id="AP023086">
    <property type="protein sequence ID" value="BCD98391.1"/>
    <property type="molecule type" value="Genomic_DNA"/>
</dbReference>
<dbReference type="InterPro" id="IPR051315">
    <property type="entry name" value="Bact_Chemotaxis_CheA"/>
</dbReference>
<dbReference type="Gene3D" id="3.40.50.2300">
    <property type="match status" value="1"/>
</dbReference>
<evidence type="ECO:0000256" key="10">
    <source>
        <dbReference type="PROSITE-ProRule" id="PRU00169"/>
    </source>
</evidence>
<comment type="function">
    <text evidence="8">Involved in the transmission of sensory signals from the chemoreceptors to the flagellar motors. CheA is autophosphorylated; it can transfer its phosphate group to either CheB or CheY.</text>
</comment>
<evidence type="ECO:0000256" key="5">
    <source>
        <dbReference type="ARBA" id="ARBA00022679"/>
    </source>
</evidence>
<dbReference type="InterPro" id="IPR004358">
    <property type="entry name" value="Sig_transdc_His_kin-like_C"/>
</dbReference>
<dbReference type="KEGG" id="marq:MARGE09_P2592"/>
<feature type="domain" description="Response regulatory" evidence="13">
    <location>
        <begin position="1051"/>
        <end position="1167"/>
    </location>
</feature>
<dbReference type="InterPro" id="IPR036890">
    <property type="entry name" value="HATPase_C_sf"/>
</dbReference>
<dbReference type="SUPFAM" id="SSF50341">
    <property type="entry name" value="CheW-like"/>
    <property type="match status" value="1"/>
</dbReference>
<feature type="modified residue" description="Phosphohistidine" evidence="9">
    <location>
        <position position="220"/>
    </location>
</feature>
<keyword evidence="7" id="KW-0902">Two-component regulatory system</keyword>
<dbReference type="InterPro" id="IPR008207">
    <property type="entry name" value="Sig_transdc_His_kin_Hpt_dom"/>
</dbReference>
<keyword evidence="4 10" id="KW-0597">Phosphoprotein</keyword>
<keyword evidence="6" id="KW-0418">Kinase</keyword>
<keyword evidence="16" id="KW-1185">Reference proteome</keyword>
<organism evidence="15 16">
    <name type="scientific">Marinagarivorans cellulosilyticus</name>
    <dbReference type="NCBI Taxonomy" id="2721545"/>
    <lineage>
        <taxon>Bacteria</taxon>
        <taxon>Pseudomonadati</taxon>
        <taxon>Pseudomonadota</taxon>
        <taxon>Gammaproteobacteria</taxon>
        <taxon>Cellvibrionales</taxon>
        <taxon>Cellvibrionaceae</taxon>
        <taxon>Marinagarivorans</taxon>
    </lineage>
</organism>